<dbReference type="PANTHER" id="PTHR43522">
    <property type="entry name" value="TRANSKETOLASE"/>
    <property type="match status" value="1"/>
</dbReference>
<name>D8LHQ1_ECTSI</name>
<dbReference type="EMBL" id="FN648373">
    <property type="protein sequence ID" value="CBN79333.1"/>
    <property type="molecule type" value="Genomic_DNA"/>
</dbReference>
<dbReference type="Proteomes" id="UP000002630">
    <property type="component" value="Linkage Group LG08"/>
</dbReference>
<evidence type="ECO:0000313" key="16">
    <source>
        <dbReference type="EMBL" id="CBN79333.1"/>
    </source>
</evidence>
<evidence type="ECO:0000256" key="14">
    <source>
        <dbReference type="PIRSR" id="PIRSR605478-5"/>
    </source>
</evidence>
<dbReference type="Pfam" id="PF00456">
    <property type="entry name" value="Transketolase_N"/>
    <property type="match status" value="1"/>
</dbReference>
<dbReference type="InterPro" id="IPR049557">
    <property type="entry name" value="Transketolase_CS"/>
</dbReference>
<evidence type="ECO:0000256" key="8">
    <source>
        <dbReference type="ARBA" id="ARBA00023052"/>
    </source>
</evidence>
<protein>
    <recommendedName>
        <fullName evidence="4">transketolase</fullName>
        <ecNumber evidence="4">2.2.1.1</ecNumber>
    </recommendedName>
</protein>
<feature type="binding site" evidence="12">
    <location>
        <position position="267"/>
    </location>
    <ligand>
        <name>thiamine diphosphate</name>
        <dbReference type="ChEBI" id="CHEBI:58937"/>
    </ligand>
</feature>
<feature type="binding site" evidence="11">
    <location>
        <position position="465"/>
    </location>
    <ligand>
        <name>substrate</name>
    </ligand>
</feature>
<dbReference type="GO" id="GO:0005829">
    <property type="term" value="C:cytosol"/>
    <property type="evidence" value="ECO:0007669"/>
    <property type="project" value="TreeGrafter"/>
</dbReference>
<feature type="binding site" evidence="13">
    <location>
        <position position="162"/>
    </location>
    <ligand>
        <name>Mg(2+)</name>
        <dbReference type="ChEBI" id="CHEBI:18420"/>
    </ligand>
</feature>
<keyword evidence="17" id="KW-1185">Reference proteome</keyword>
<evidence type="ECO:0000256" key="13">
    <source>
        <dbReference type="PIRSR" id="PIRSR605478-4"/>
    </source>
</evidence>
<comment type="similarity">
    <text evidence="2">Belongs to the transketolase family.</text>
</comment>
<feature type="binding site" evidence="12">
    <location>
        <position position="441"/>
    </location>
    <ligand>
        <name>thiamine diphosphate</name>
        <dbReference type="ChEBI" id="CHEBI:58937"/>
    </ligand>
</feature>
<feature type="binding site" evidence="13">
    <location>
        <position position="192"/>
    </location>
    <ligand>
        <name>Mg(2+)</name>
        <dbReference type="ChEBI" id="CHEBI:18420"/>
    </ligand>
</feature>
<dbReference type="PANTHER" id="PTHR43522:SF2">
    <property type="entry name" value="TRANSKETOLASE 1-RELATED"/>
    <property type="match status" value="1"/>
</dbReference>
<dbReference type="STRING" id="2880.D8LHQ1"/>
<evidence type="ECO:0000256" key="10">
    <source>
        <dbReference type="PIRSR" id="PIRSR605478-1"/>
    </source>
</evidence>
<evidence type="ECO:0000256" key="1">
    <source>
        <dbReference type="ARBA" id="ARBA00001941"/>
    </source>
</evidence>
<gene>
    <name evidence="16" type="ORF">Esi_0198_0021</name>
</gene>
<evidence type="ECO:0000256" key="7">
    <source>
        <dbReference type="ARBA" id="ARBA00022842"/>
    </source>
</evidence>
<dbReference type="SUPFAM" id="SSF52922">
    <property type="entry name" value="TK C-terminal domain-like"/>
    <property type="match status" value="1"/>
</dbReference>
<dbReference type="FunCoup" id="D8LHQ1">
    <property type="interactions" value="77"/>
</dbReference>
<dbReference type="InterPro" id="IPR005478">
    <property type="entry name" value="Transketolase_bac-like"/>
</dbReference>
<dbReference type="GO" id="GO:0046872">
    <property type="term" value="F:metal ion binding"/>
    <property type="evidence" value="ECO:0007669"/>
    <property type="project" value="UniProtKB-KW"/>
</dbReference>
<evidence type="ECO:0000256" key="4">
    <source>
        <dbReference type="ARBA" id="ARBA00013152"/>
    </source>
</evidence>
<evidence type="ECO:0000256" key="2">
    <source>
        <dbReference type="ARBA" id="ARBA00007131"/>
    </source>
</evidence>
<feature type="binding site" evidence="11">
    <location>
        <position position="267"/>
    </location>
    <ligand>
        <name>substrate</name>
    </ligand>
</feature>
<evidence type="ECO:0000313" key="17">
    <source>
        <dbReference type="Proteomes" id="UP000002630"/>
    </source>
</evidence>
<dbReference type="Pfam" id="PF22613">
    <property type="entry name" value="Transketolase_C_1"/>
    <property type="match status" value="1"/>
</dbReference>
<accession>D8LHQ1</accession>
<evidence type="ECO:0000256" key="12">
    <source>
        <dbReference type="PIRSR" id="PIRSR605478-3"/>
    </source>
</evidence>
<comment type="cofactor">
    <cofactor evidence="13">
        <name>Mg(2+)</name>
        <dbReference type="ChEBI" id="CHEBI:18420"/>
    </cofactor>
    <text evidence="13">Binds 1 Mg(2+) ion per subunit. Can also utilize other divalent metal cations, such as Ca(2+), Mn(2+) and Co(2+).</text>
</comment>
<comment type="cofactor">
    <cofactor evidence="12">
        <name>thiamine diphosphate</name>
        <dbReference type="ChEBI" id="CHEBI:58937"/>
    </cofactor>
    <text evidence="12">Binds 1 thiamine pyrophosphate per subunit. During the reaction, the substrate forms a covalent intermediate with the cofactor.</text>
</comment>
<dbReference type="EMBL" id="FN649733">
    <property type="protein sequence ID" value="CBN79333.1"/>
    <property type="molecule type" value="Genomic_DNA"/>
</dbReference>
<dbReference type="Gene3D" id="3.40.50.970">
    <property type="match status" value="2"/>
</dbReference>
<dbReference type="SUPFAM" id="SSF52518">
    <property type="entry name" value="Thiamin diphosphate-binding fold (THDP-binding)"/>
    <property type="match status" value="2"/>
</dbReference>
<dbReference type="CDD" id="cd07033">
    <property type="entry name" value="TPP_PYR_DXS_TK_like"/>
    <property type="match status" value="1"/>
</dbReference>
<dbReference type="InterPro" id="IPR055152">
    <property type="entry name" value="Transketolase-like_C_2"/>
</dbReference>
<evidence type="ECO:0000256" key="11">
    <source>
        <dbReference type="PIRSR" id="PIRSR605478-2"/>
    </source>
</evidence>
<dbReference type="InterPro" id="IPR005474">
    <property type="entry name" value="Transketolase_N"/>
</dbReference>
<dbReference type="FunFam" id="3.40.50.970:FF:000004">
    <property type="entry name" value="Transketolase"/>
    <property type="match status" value="1"/>
</dbReference>
<keyword evidence="8 12" id="KW-0786">Thiamine pyrophosphate</keyword>
<feature type="domain" description="Transketolase-like pyrimidine-binding" evidence="15">
    <location>
        <begin position="359"/>
        <end position="529"/>
    </location>
</feature>
<evidence type="ECO:0000256" key="6">
    <source>
        <dbReference type="ARBA" id="ARBA00022723"/>
    </source>
</evidence>
<dbReference type="InterPro" id="IPR033247">
    <property type="entry name" value="Transketolase_fam"/>
</dbReference>
<comment type="catalytic activity">
    <reaction evidence="9">
        <text>D-sedoheptulose 7-phosphate + D-glyceraldehyde 3-phosphate = aldehydo-D-ribose 5-phosphate + D-xylulose 5-phosphate</text>
        <dbReference type="Rhea" id="RHEA:10508"/>
        <dbReference type="ChEBI" id="CHEBI:57483"/>
        <dbReference type="ChEBI" id="CHEBI:57737"/>
        <dbReference type="ChEBI" id="CHEBI:58273"/>
        <dbReference type="ChEBI" id="CHEBI:59776"/>
        <dbReference type="EC" id="2.2.1.1"/>
    </reaction>
</comment>
<reference evidence="16 17" key="1">
    <citation type="journal article" date="2010" name="Nature">
        <title>The Ectocarpus genome and the independent evolution of multicellularity in brown algae.</title>
        <authorList>
            <person name="Cock J.M."/>
            <person name="Sterck L."/>
            <person name="Rouze P."/>
            <person name="Scornet D."/>
            <person name="Allen A.E."/>
            <person name="Amoutzias G."/>
            <person name="Anthouard V."/>
            <person name="Artiguenave F."/>
            <person name="Aury J.M."/>
            <person name="Badger J.H."/>
            <person name="Beszteri B."/>
            <person name="Billiau K."/>
            <person name="Bonnet E."/>
            <person name="Bothwell J.H."/>
            <person name="Bowler C."/>
            <person name="Boyen C."/>
            <person name="Brownlee C."/>
            <person name="Carrano C.J."/>
            <person name="Charrier B."/>
            <person name="Cho G.Y."/>
            <person name="Coelho S.M."/>
            <person name="Collen J."/>
            <person name="Corre E."/>
            <person name="Da Silva C."/>
            <person name="Delage L."/>
            <person name="Delaroque N."/>
            <person name="Dittami S.M."/>
            <person name="Doulbeau S."/>
            <person name="Elias M."/>
            <person name="Farnham G."/>
            <person name="Gachon C.M."/>
            <person name="Gschloessl B."/>
            <person name="Heesch S."/>
            <person name="Jabbari K."/>
            <person name="Jubin C."/>
            <person name="Kawai H."/>
            <person name="Kimura K."/>
            <person name="Kloareg B."/>
            <person name="Kupper F.C."/>
            <person name="Lang D."/>
            <person name="Le Bail A."/>
            <person name="Leblanc C."/>
            <person name="Lerouge P."/>
            <person name="Lohr M."/>
            <person name="Lopez P.J."/>
            <person name="Martens C."/>
            <person name="Maumus F."/>
            <person name="Michel G."/>
            <person name="Miranda-Saavedra D."/>
            <person name="Morales J."/>
            <person name="Moreau H."/>
            <person name="Motomura T."/>
            <person name="Nagasato C."/>
            <person name="Napoli C.A."/>
            <person name="Nelson D.R."/>
            <person name="Nyvall-Collen P."/>
            <person name="Peters A.F."/>
            <person name="Pommier C."/>
            <person name="Potin P."/>
            <person name="Poulain J."/>
            <person name="Quesneville H."/>
            <person name="Read B."/>
            <person name="Rensing S.A."/>
            <person name="Ritter A."/>
            <person name="Rousvoal S."/>
            <person name="Samanta M."/>
            <person name="Samson G."/>
            <person name="Schroeder D.C."/>
            <person name="Segurens B."/>
            <person name="Strittmatter M."/>
            <person name="Tonon T."/>
            <person name="Tregear J.W."/>
            <person name="Valentin K."/>
            <person name="von Dassow P."/>
            <person name="Yamagishi T."/>
            <person name="Van de Peer Y."/>
            <person name="Wincker P."/>
        </authorList>
    </citation>
    <scope>NUCLEOTIDE SEQUENCE [LARGE SCALE GENOMIC DNA]</scope>
    <source>
        <strain evidence="17">Ec32 / CCAP1310/4</strain>
    </source>
</reference>
<feature type="binding site" evidence="11">
    <location>
        <position position="362"/>
    </location>
    <ligand>
        <name>substrate</name>
    </ligand>
</feature>
<dbReference type="InParanoid" id="D8LHQ1"/>
<feature type="binding site" evidence="11">
    <location>
        <position position="473"/>
    </location>
    <ligand>
        <name>substrate</name>
    </ligand>
</feature>
<feature type="binding site" evidence="12">
    <location>
        <position position="192"/>
    </location>
    <ligand>
        <name>thiamine diphosphate</name>
        <dbReference type="ChEBI" id="CHEBI:58937"/>
    </ligand>
</feature>
<dbReference type="SMART" id="SM00861">
    <property type="entry name" value="Transket_pyr"/>
    <property type="match status" value="1"/>
</dbReference>
<proteinExistence type="inferred from homology"/>
<keyword evidence="6 13" id="KW-0479">Metal-binding</keyword>
<dbReference type="Gene3D" id="3.40.50.920">
    <property type="match status" value="1"/>
</dbReference>
<dbReference type="InterPro" id="IPR029061">
    <property type="entry name" value="THDP-binding"/>
</dbReference>
<feature type="binding site" evidence="12">
    <location>
        <position position="163"/>
    </location>
    <ligand>
        <name>thiamine diphosphate</name>
        <dbReference type="ChEBI" id="CHEBI:58937"/>
    </ligand>
</feature>
<dbReference type="NCBIfam" id="TIGR00232">
    <property type="entry name" value="tktlase_bact"/>
    <property type="match status" value="1"/>
</dbReference>
<comment type="cofactor">
    <cofactor evidence="1">
        <name>Co(2+)</name>
        <dbReference type="ChEBI" id="CHEBI:48828"/>
    </cofactor>
</comment>
<dbReference type="eggNOG" id="KOG0523">
    <property type="taxonomic scope" value="Eukaryota"/>
</dbReference>
<feature type="binding site" evidence="12">
    <location>
        <begin position="121"/>
        <end position="123"/>
    </location>
    <ligand>
        <name>thiamine diphosphate</name>
        <dbReference type="ChEBI" id="CHEBI:58937"/>
    </ligand>
</feature>
<keyword evidence="7 13" id="KW-0460">Magnesium</keyword>
<dbReference type="GO" id="GO:0006098">
    <property type="term" value="P:pentose-phosphate shunt"/>
    <property type="evidence" value="ECO:0007669"/>
    <property type="project" value="TreeGrafter"/>
</dbReference>
<comment type="subunit">
    <text evidence="3">Homodimer.</text>
</comment>
<feature type="binding site" evidence="11">
    <location>
        <position position="524"/>
    </location>
    <ligand>
        <name>substrate</name>
    </ligand>
</feature>
<dbReference type="GO" id="GO:0004802">
    <property type="term" value="F:transketolase activity"/>
    <property type="evidence" value="ECO:0007669"/>
    <property type="project" value="UniProtKB-EC"/>
</dbReference>
<dbReference type="InterPro" id="IPR009014">
    <property type="entry name" value="Transketo_C/PFOR_II"/>
</dbReference>
<sequence length="690" mass="74712">MSNKRVKIDVESKAIDTVRVLAADIVQKSMSGHPGAPMGCAPMAHVLFTKFMNFSPSNPDWLGRDRFVLSNGHACALQYIMLHLCGYGVTMDDLKSFRQLDSLTPGHPENFVTPGVEVSTGPLGQGISNAVGMAIAERHLAATFNKPDFQVVDNYTYVICGDGCLQEGVSSEACSLGGHLGLGRLIVLYDDNSITIDGDTAISFTEDVVKRFEAYGWHTQVVADGTNTAAIMEAVENAKQETGRPSIIKTKTIIGHGSKKQGLETTHGAPLGADDVAHVKTTFGFDPSESFVVPEEVSKFYAGLQEESAKKEKEYDVLFAAYESKYPDLAKELKRRMSGELPEGWKDKLPKFVPEDKAQGTRKYSHMVINALTDTIPELMGGSADLTGSNNTDFKSGVFQKDAYEGRQMRFGVREHGMSSVMNGMFAYGGMRPFGATFLNFITYAWGGVRLSALSKFGVVYVMTHDSIGLGEDGPTHQPVEVMELLRSTPNMMAFRPADGNEVTGSYMCAMEAGSTPSVLALSRQNCRHLKGTSAELVAKGAYNLCEHGPGGAPDVILAATGSEVQICVDVAKALAASGTQARVVSMPCWELFEHQDEAYQLQVFPAGSPVMSVEAGGIQGWERWAHAPFGMTRFGASAPFKPLYEKFGYTVENLTKQATKVAEFYKVKGGAQSLVQRVDLNLAGYHNGH</sequence>
<dbReference type="PROSITE" id="PS00801">
    <property type="entry name" value="TRANSKETOLASE_1"/>
    <property type="match status" value="1"/>
</dbReference>
<evidence type="ECO:0000256" key="3">
    <source>
        <dbReference type="ARBA" id="ARBA00011738"/>
    </source>
</evidence>
<dbReference type="GO" id="GO:0005634">
    <property type="term" value="C:nucleus"/>
    <property type="evidence" value="ECO:0007669"/>
    <property type="project" value="TreeGrafter"/>
</dbReference>
<dbReference type="AlphaFoldDB" id="D8LHQ1"/>
<feature type="binding site" evidence="13">
    <location>
        <position position="194"/>
    </location>
    <ligand>
        <name>Mg(2+)</name>
        <dbReference type="ChEBI" id="CHEBI:18420"/>
    </ligand>
</feature>
<dbReference type="InterPro" id="IPR005475">
    <property type="entry name" value="Transketolase-like_Pyr-bd"/>
</dbReference>
<evidence type="ECO:0000256" key="5">
    <source>
        <dbReference type="ARBA" id="ARBA00022679"/>
    </source>
</evidence>
<organism evidence="16 17">
    <name type="scientific">Ectocarpus siliculosus</name>
    <name type="common">Brown alga</name>
    <name type="synonym">Conferva siliculosa</name>
    <dbReference type="NCBI Taxonomy" id="2880"/>
    <lineage>
        <taxon>Eukaryota</taxon>
        <taxon>Sar</taxon>
        <taxon>Stramenopiles</taxon>
        <taxon>Ochrophyta</taxon>
        <taxon>PX clade</taxon>
        <taxon>Phaeophyceae</taxon>
        <taxon>Ectocarpales</taxon>
        <taxon>Ectocarpaceae</taxon>
        <taxon>Ectocarpus</taxon>
    </lineage>
</organism>
<dbReference type="FunFam" id="3.40.50.920:FF:000003">
    <property type="entry name" value="Transketolase"/>
    <property type="match status" value="1"/>
</dbReference>
<dbReference type="EC" id="2.2.1.1" evidence="4"/>
<dbReference type="FunFam" id="3.40.50.970:FF:000003">
    <property type="entry name" value="Transketolase"/>
    <property type="match status" value="1"/>
</dbReference>
<feature type="binding site" evidence="12">
    <location>
        <position position="73"/>
    </location>
    <ligand>
        <name>thiamine diphosphate</name>
        <dbReference type="ChEBI" id="CHEBI:58937"/>
    </ligand>
</feature>
<feature type="binding site" evidence="11">
    <location>
        <position position="477"/>
    </location>
    <ligand>
        <name>substrate</name>
    </ligand>
</feature>
<feature type="site" description="Important for catalytic activity" evidence="14">
    <location>
        <position position="33"/>
    </location>
</feature>
<feature type="active site" description="Proton donor" evidence="10">
    <location>
        <position position="415"/>
    </location>
</feature>
<feature type="binding site" evidence="11">
    <location>
        <position position="389"/>
    </location>
    <ligand>
        <name>substrate</name>
    </ligand>
</feature>
<dbReference type="Pfam" id="PF02779">
    <property type="entry name" value="Transket_pyr"/>
    <property type="match status" value="1"/>
</dbReference>
<evidence type="ECO:0000256" key="9">
    <source>
        <dbReference type="ARBA" id="ARBA00049473"/>
    </source>
</evidence>
<evidence type="ECO:0000259" key="15">
    <source>
        <dbReference type="SMART" id="SM00861"/>
    </source>
</evidence>
<dbReference type="OrthoDB" id="10267175at2759"/>
<feature type="site" description="Important for catalytic activity" evidence="14">
    <location>
        <position position="267"/>
    </location>
</feature>
<keyword evidence="5" id="KW-0808">Transferase</keyword>
<dbReference type="OMA" id="ADYMRGS"/>
<feature type="binding site" evidence="11">
    <location>
        <position position="33"/>
    </location>
    <ligand>
        <name>substrate</name>
    </ligand>
</feature>
<dbReference type="CDD" id="cd02012">
    <property type="entry name" value="TPP_TK"/>
    <property type="match status" value="1"/>
</dbReference>